<dbReference type="InterPro" id="IPR013325">
    <property type="entry name" value="RNA_pol_sigma_r2"/>
</dbReference>
<evidence type="ECO:0000256" key="2">
    <source>
        <dbReference type="ARBA" id="ARBA00023015"/>
    </source>
</evidence>
<dbReference type="NCBIfam" id="TIGR02937">
    <property type="entry name" value="sigma70-ECF"/>
    <property type="match status" value="1"/>
</dbReference>
<dbReference type="InterPro" id="IPR014284">
    <property type="entry name" value="RNA_pol_sigma-70_dom"/>
</dbReference>
<comment type="similarity">
    <text evidence="1">Belongs to the sigma-70 factor family. ECF subfamily.</text>
</comment>
<keyword evidence="5" id="KW-0804">Transcription</keyword>
<proteinExistence type="inferred from homology"/>
<organism evidence="8 9">
    <name type="scientific">Nocardioides daphniae</name>
    <dbReference type="NCBI Taxonomy" id="402297"/>
    <lineage>
        <taxon>Bacteria</taxon>
        <taxon>Bacillati</taxon>
        <taxon>Actinomycetota</taxon>
        <taxon>Actinomycetes</taxon>
        <taxon>Propionibacteriales</taxon>
        <taxon>Nocardioidaceae</taxon>
        <taxon>Nocardioides</taxon>
    </lineage>
</organism>
<dbReference type="SUPFAM" id="SSF88946">
    <property type="entry name" value="Sigma2 domain of RNA polymerase sigma factors"/>
    <property type="match status" value="1"/>
</dbReference>
<keyword evidence="9" id="KW-1185">Reference proteome</keyword>
<dbReference type="InterPro" id="IPR014325">
    <property type="entry name" value="RNA_pol_sigma-E_actinobac"/>
</dbReference>
<dbReference type="PANTHER" id="PTHR43133:SF50">
    <property type="entry name" value="ECF RNA POLYMERASE SIGMA FACTOR SIGM"/>
    <property type="match status" value="1"/>
</dbReference>
<dbReference type="SUPFAM" id="SSF88659">
    <property type="entry name" value="Sigma3 and sigma4 domains of RNA polymerase sigma factors"/>
    <property type="match status" value="1"/>
</dbReference>
<dbReference type="InterPro" id="IPR013324">
    <property type="entry name" value="RNA_pol_sigma_r3/r4-like"/>
</dbReference>
<feature type="domain" description="RNA polymerase sigma-70 region 2" evidence="6">
    <location>
        <begin position="31"/>
        <end position="91"/>
    </location>
</feature>
<dbReference type="PANTHER" id="PTHR43133">
    <property type="entry name" value="RNA POLYMERASE ECF-TYPE SIGMA FACTO"/>
    <property type="match status" value="1"/>
</dbReference>
<gene>
    <name evidence="8" type="ORF">GCM10007231_23250</name>
</gene>
<keyword evidence="2" id="KW-0805">Transcription regulation</keyword>
<dbReference type="InterPro" id="IPR013249">
    <property type="entry name" value="RNA_pol_sigma70_r4_t2"/>
</dbReference>
<dbReference type="Proteomes" id="UP000630594">
    <property type="component" value="Unassembled WGS sequence"/>
</dbReference>
<dbReference type="InterPro" id="IPR007627">
    <property type="entry name" value="RNA_pol_sigma70_r2"/>
</dbReference>
<dbReference type="Gene3D" id="1.10.10.10">
    <property type="entry name" value="Winged helix-like DNA-binding domain superfamily/Winged helix DNA-binding domain"/>
    <property type="match status" value="1"/>
</dbReference>
<dbReference type="InterPro" id="IPR036388">
    <property type="entry name" value="WH-like_DNA-bd_sf"/>
</dbReference>
<reference evidence="9" key="1">
    <citation type="journal article" date="2019" name="Int. J. Syst. Evol. Microbiol.">
        <title>The Global Catalogue of Microorganisms (GCM) 10K type strain sequencing project: providing services to taxonomists for standard genome sequencing and annotation.</title>
        <authorList>
            <consortium name="The Broad Institute Genomics Platform"/>
            <consortium name="The Broad Institute Genome Sequencing Center for Infectious Disease"/>
            <person name="Wu L."/>
            <person name="Ma J."/>
        </authorList>
    </citation>
    <scope>NUCLEOTIDE SEQUENCE [LARGE SCALE GENOMIC DNA]</scope>
    <source>
        <strain evidence="9">CCM 7403</strain>
    </source>
</reference>
<keyword evidence="4" id="KW-0238">DNA-binding</keyword>
<evidence type="ECO:0000256" key="1">
    <source>
        <dbReference type="ARBA" id="ARBA00010641"/>
    </source>
</evidence>
<dbReference type="Pfam" id="PF08281">
    <property type="entry name" value="Sigma70_r4_2"/>
    <property type="match status" value="1"/>
</dbReference>
<evidence type="ECO:0000259" key="7">
    <source>
        <dbReference type="Pfam" id="PF08281"/>
    </source>
</evidence>
<keyword evidence="3" id="KW-0731">Sigma factor</keyword>
<name>A0ABQ1QDI6_9ACTN</name>
<comment type="caution">
    <text evidence="8">The sequence shown here is derived from an EMBL/GenBank/DDBJ whole genome shotgun (WGS) entry which is preliminary data.</text>
</comment>
<dbReference type="InterPro" id="IPR039425">
    <property type="entry name" value="RNA_pol_sigma-70-like"/>
</dbReference>
<protein>
    <submittedName>
        <fullName evidence="8">RNA polymerase sigma factor</fullName>
    </submittedName>
</protein>
<dbReference type="EMBL" id="BMCK01000003">
    <property type="protein sequence ID" value="GGD23485.1"/>
    <property type="molecule type" value="Genomic_DNA"/>
</dbReference>
<feature type="domain" description="RNA polymerase sigma factor 70 region 4 type 2" evidence="7">
    <location>
        <begin position="117"/>
        <end position="169"/>
    </location>
</feature>
<dbReference type="NCBIfam" id="TIGR02983">
    <property type="entry name" value="SigE-fam_strep"/>
    <property type="match status" value="1"/>
</dbReference>
<sequence>MTTTGASATEVTMPSTRTRDAEFEAWLLVRQPALHRTAWALTGNPHDAADLLQTALAKVYLAWDRVREADSIDAYARRILVNEHTSLWRRAFKRREHTTYKVPETPVDDTYDDGRSQALWSFVQTLSPRQRAVVVLRYYEELSEAETAEVLGVSVGTVKSQCSRALAHLRDRAPRSLSPEEYR</sequence>
<evidence type="ECO:0000256" key="4">
    <source>
        <dbReference type="ARBA" id="ARBA00023125"/>
    </source>
</evidence>
<dbReference type="Pfam" id="PF04542">
    <property type="entry name" value="Sigma70_r2"/>
    <property type="match status" value="1"/>
</dbReference>
<evidence type="ECO:0000313" key="9">
    <source>
        <dbReference type="Proteomes" id="UP000630594"/>
    </source>
</evidence>
<dbReference type="CDD" id="cd06171">
    <property type="entry name" value="Sigma70_r4"/>
    <property type="match status" value="1"/>
</dbReference>
<evidence type="ECO:0000256" key="3">
    <source>
        <dbReference type="ARBA" id="ARBA00023082"/>
    </source>
</evidence>
<evidence type="ECO:0000313" key="8">
    <source>
        <dbReference type="EMBL" id="GGD23485.1"/>
    </source>
</evidence>
<accession>A0ABQ1QDI6</accession>
<evidence type="ECO:0000259" key="6">
    <source>
        <dbReference type="Pfam" id="PF04542"/>
    </source>
</evidence>
<dbReference type="Gene3D" id="1.10.1740.10">
    <property type="match status" value="1"/>
</dbReference>
<evidence type="ECO:0000256" key="5">
    <source>
        <dbReference type="ARBA" id="ARBA00023163"/>
    </source>
</evidence>